<evidence type="ECO:0000259" key="4">
    <source>
        <dbReference type="PROSITE" id="PS50111"/>
    </source>
</evidence>
<dbReference type="Pfam" id="PF00015">
    <property type="entry name" value="MCPsignal"/>
    <property type="match status" value="1"/>
</dbReference>
<feature type="transmembrane region" description="Helical" evidence="3">
    <location>
        <begin position="7"/>
        <end position="27"/>
    </location>
</feature>
<feature type="domain" description="Methyl-accepting transducer" evidence="4">
    <location>
        <begin position="45"/>
        <end position="255"/>
    </location>
</feature>
<dbReference type="SUPFAM" id="SSF58104">
    <property type="entry name" value="Methyl-accepting chemotaxis protein (MCP) signaling domain"/>
    <property type="match status" value="1"/>
</dbReference>
<dbReference type="AlphaFoldDB" id="A0A6A8LFR6"/>
<evidence type="ECO:0000256" key="1">
    <source>
        <dbReference type="ARBA" id="ARBA00023224"/>
    </source>
</evidence>
<dbReference type="GO" id="GO:0016020">
    <property type="term" value="C:membrane"/>
    <property type="evidence" value="ECO:0007669"/>
    <property type="project" value="InterPro"/>
</dbReference>
<evidence type="ECO:0000313" key="5">
    <source>
        <dbReference type="EMBL" id="MSE02083.1"/>
    </source>
</evidence>
<keyword evidence="3" id="KW-0472">Membrane</keyword>
<dbReference type="InterPro" id="IPR004089">
    <property type="entry name" value="MCPsignal_dom"/>
</dbReference>
<dbReference type="PANTHER" id="PTHR32089:SF112">
    <property type="entry name" value="LYSOZYME-LIKE PROTEIN-RELATED"/>
    <property type="match status" value="1"/>
</dbReference>
<accession>A0A6A8LFR6</accession>
<dbReference type="Gene3D" id="1.10.287.950">
    <property type="entry name" value="Methyl-accepting chemotaxis protein"/>
    <property type="match status" value="1"/>
</dbReference>
<dbReference type="PROSITE" id="PS50111">
    <property type="entry name" value="CHEMOTAXIS_TRANSDUC_2"/>
    <property type="match status" value="1"/>
</dbReference>
<protein>
    <recommendedName>
        <fullName evidence="4">Methyl-accepting transducer domain-containing protein</fullName>
    </recommendedName>
</protein>
<evidence type="ECO:0000256" key="3">
    <source>
        <dbReference type="SAM" id="Phobius"/>
    </source>
</evidence>
<organism evidence="5">
    <name type="scientific">Bacillus velezensis</name>
    <dbReference type="NCBI Taxonomy" id="492670"/>
    <lineage>
        <taxon>Bacteria</taxon>
        <taxon>Bacillati</taxon>
        <taxon>Bacillota</taxon>
        <taxon>Bacilli</taxon>
        <taxon>Bacillales</taxon>
        <taxon>Bacillaceae</taxon>
        <taxon>Bacillus</taxon>
        <taxon>Bacillus amyloliquefaciens group</taxon>
    </lineage>
</organism>
<proteinExistence type="predicted"/>
<dbReference type="GO" id="GO:0007165">
    <property type="term" value="P:signal transduction"/>
    <property type="evidence" value="ECO:0007669"/>
    <property type="project" value="UniProtKB-KW"/>
</dbReference>
<dbReference type="PANTHER" id="PTHR32089">
    <property type="entry name" value="METHYL-ACCEPTING CHEMOTAXIS PROTEIN MCPB"/>
    <property type="match status" value="1"/>
</dbReference>
<name>A0A6A8LFR6_BACVE</name>
<dbReference type="SMART" id="SM00283">
    <property type="entry name" value="MA"/>
    <property type="match status" value="1"/>
</dbReference>
<reference evidence="5" key="1">
    <citation type="submission" date="2019-11" db="EMBL/GenBank/DDBJ databases">
        <title>Draft Genome Sequence of Plant Growth-Promoting Rhizosphere-Associated Bacteria.</title>
        <authorList>
            <person name="Vasilyev I.Y."/>
            <person name="Radchenko V."/>
            <person name="Ilnitskaya E.V."/>
        </authorList>
    </citation>
    <scope>NUCLEOTIDE SEQUENCE</scope>
    <source>
        <strain evidence="5">VRA_517_n</strain>
    </source>
</reference>
<gene>
    <name evidence="5" type="ORF">GKC39_08395</name>
</gene>
<keyword evidence="3" id="KW-1133">Transmembrane helix</keyword>
<evidence type="ECO:0000256" key="2">
    <source>
        <dbReference type="PROSITE-ProRule" id="PRU00284"/>
    </source>
</evidence>
<dbReference type="EMBL" id="WKKV01000003">
    <property type="protein sequence ID" value="MSE02083.1"/>
    <property type="molecule type" value="Genomic_DNA"/>
</dbReference>
<comment type="caution">
    <text evidence="5">The sequence shown here is derived from an EMBL/GenBank/DDBJ whole genome shotgun (WGS) entry which is preliminary data.</text>
</comment>
<sequence length="291" mass="31193">MTLRTRLLVNAAVTMICFAAVIGFTIVNMMKIQASNEDEVDALLNVQEAKADLNTLKESITGYSYTLADAQKEDVQSYMKSSSDKLAALKKTMTDDADKAAKHAAGISMMAQTVSDIAGQTNLLSLNAAIEAARAGEAGKGFAVVAEEIRKLADGSAKATAQIFDMVKQIEDGITSITGAVTTGVALADRQQELMEKTSESFAHIEQKAAHIKAELTQLDGRIIESKQLGEQVLHHAESISAVVQETAAGSEEISASALEQLSSFHKMAESVNNLVSLTERLNDQVRRFTL</sequence>
<keyword evidence="1 2" id="KW-0807">Transducer</keyword>
<keyword evidence="3" id="KW-0812">Transmembrane</keyword>